<feature type="compositionally biased region" description="Polar residues" evidence="1">
    <location>
        <begin position="39"/>
        <end position="60"/>
    </location>
</feature>
<organism evidence="2 3">
    <name type="scientific">Phialemonium thermophilum</name>
    <dbReference type="NCBI Taxonomy" id="223376"/>
    <lineage>
        <taxon>Eukaryota</taxon>
        <taxon>Fungi</taxon>
        <taxon>Dikarya</taxon>
        <taxon>Ascomycota</taxon>
        <taxon>Pezizomycotina</taxon>
        <taxon>Sordariomycetes</taxon>
        <taxon>Sordariomycetidae</taxon>
        <taxon>Cephalothecales</taxon>
        <taxon>Cephalothecaceae</taxon>
        <taxon>Phialemonium</taxon>
    </lineage>
</organism>
<protein>
    <submittedName>
        <fullName evidence="2">Uncharacterized protein</fullName>
    </submittedName>
</protein>
<feature type="compositionally biased region" description="Acidic residues" evidence="1">
    <location>
        <begin position="370"/>
        <end position="390"/>
    </location>
</feature>
<dbReference type="Proteomes" id="UP001586593">
    <property type="component" value="Unassembled WGS sequence"/>
</dbReference>
<comment type="caution">
    <text evidence="2">The sequence shown here is derived from an EMBL/GenBank/DDBJ whole genome shotgun (WGS) entry which is preliminary data.</text>
</comment>
<evidence type="ECO:0000313" key="3">
    <source>
        <dbReference type="Proteomes" id="UP001586593"/>
    </source>
</evidence>
<proteinExistence type="predicted"/>
<feature type="region of interest" description="Disordered" evidence="1">
    <location>
        <begin position="39"/>
        <end position="68"/>
    </location>
</feature>
<accession>A0ABR3W7T9</accession>
<reference evidence="2 3" key="1">
    <citation type="journal article" date="2024" name="Commun. Biol.">
        <title>Comparative genomic analysis of thermophilic fungi reveals convergent evolutionary adaptations and gene losses.</title>
        <authorList>
            <person name="Steindorff A.S."/>
            <person name="Aguilar-Pontes M.V."/>
            <person name="Robinson A.J."/>
            <person name="Andreopoulos B."/>
            <person name="LaButti K."/>
            <person name="Kuo A."/>
            <person name="Mondo S."/>
            <person name="Riley R."/>
            <person name="Otillar R."/>
            <person name="Haridas S."/>
            <person name="Lipzen A."/>
            <person name="Grimwood J."/>
            <person name="Schmutz J."/>
            <person name="Clum A."/>
            <person name="Reid I.D."/>
            <person name="Moisan M.C."/>
            <person name="Butler G."/>
            <person name="Nguyen T.T.M."/>
            <person name="Dewar K."/>
            <person name="Conant G."/>
            <person name="Drula E."/>
            <person name="Henrissat B."/>
            <person name="Hansel C."/>
            <person name="Singer S."/>
            <person name="Hutchinson M.I."/>
            <person name="de Vries R.P."/>
            <person name="Natvig D.O."/>
            <person name="Powell A.J."/>
            <person name="Tsang A."/>
            <person name="Grigoriev I.V."/>
        </authorList>
    </citation>
    <scope>NUCLEOTIDE SEQUENCE [LARGE SCALE GENOMIC DNA]</scope>
    <source>
        <strain evidence="2 3">ATCC 24622</strain>
    </source>
</reference>
<name>A0ABR3W7T9_9PEZI</name>
<feature type="region of interest" description="Disordered" evidence="1">
    <location>
        <begin position="359"/>
        <end position="390"/>
    </location>
</feature>
<dbReference type="EMBL" id="JAZHXJ010000627">
    <property type="protein sequence ID" value="KAL1855397.1"/>
    <property type="molecule type" value="Genomic_DNA"/>
</dbReference>
<evidence type="ECO:0000256" key="1">
    <source>
        <dbReference type="SAM" id="MobiDB-lite"/>
    </source>
</evidence>
<sequence>MTQGILHPAGYAADTLFDELSRQLSTFDSRRLSLSNARAHNTSRIVKPRSANNSPKTSAAQKRRRMAMHGDYGVSSQTAALPNHLPSVGNLGPGIHGDAASPPTYFYRPTRPISWHPLPSQLAQAQFDMALPNLHTQYLQYHQPQQPMQLEPQPHEYSTQSWIGHDTSPYEGPDGLDVYQGQLPPTPAVYSGFASPASTFSPLSLAPSVLDGPEQQAQHTFKTADWMLSSGGQPLDSAPMGDVPIETANLQPEVERTQGTGTSAAGWQLMGAPVFDPRSAPPTPQDIGLSQLEPKFRSDESIPFEPLQDEQTEGGEVLYGMGLYDTPEKPVVGSQLPHSHSTTSLFSCACTYTEPTGKGLKLEDAWEPPAMDDEDSDQEGDAEEEQTQDA</sequence>
<evidence type="ECO:0000313" key="2">
    <source>
        <dbReference type="EMBL" id="KAL1855397.1"/>
    </source>
</evidence>
<gene>
    <name evidence="2" type="ORF">VTK73DRAFT_8543</name>
</gene>
<keyword evidence="3" id="KW-1185">Reference proteome</keyword>